<accession>X1GP47</accession>
<name>X1GP47_9ZZZZ</name>
<organism evidence="3">
    <name type="scientific">marine sediment metagenome</name>
    <dbReference type="NCBI Taxonomy" id="412755"/>
    <lineage>
        <taxon>unclassified sequences</taxon>
        <taxon>metagenomes</taxon>
        <taxon>ecological metagenomes</taxon>
    </lineage>
</organism>
<feature type="non-terminal residue" evidence="3">
    <location>
        <position position="1"/>
    </location>
</feature>
<evidence type="ECO:0000256" key="1">
    <source>
        <dbReference type="ARBA" id="ARBA00022747"/>
    </source>
</evidence>
<dbReference type="PANTHER" id="PTHR30195">
    <property type="entry name" value="TYPE I SITE-SPECIFIC DEOXYRIBONUCLEASE PROTEIN SUBUNIT M AND R"/>
    <property type="match status" value="1"/>
</dbReference>
<comment type="caution">
    <text evidence="3">The sequence shown here is derived from an EMBL/GenBank/DDBJ whole genome shotgun (WGS) entry which is preliminary data.</text>
</comment>
<dbReference type="Pfam" id="PF11867">
    <property type="entry name" value="T1RH-like_C"/>
    <property type="match status" value="2"/>
</dbReference>
<dbReference type="AlphaFoldDB" id="X1GP47"/>
<dbReference type="InterPro" id="IPR021810">
    <property type="entry name" value="T1RH-like_C"/>
</dbReference>
<dbReference type="InterPro" id="IPR051268">
    <property type="entry name" value="Type-I_R_enzyme_R_subunit"/>
</dbReference>
<evidence type="ECO:0000259" key="2">
    <source>
        <dbReference type="Pfam" id="PF11867"/>
    </source>
</evidence>
<evidence type="ECO:0000313" key="3">
    <source>
        <dbReference type="EMBL" id="GAH59661.1"/>
    </source>
</evidence>
<dbReference type="EMBL" id="BARU01022694">
    <property type="protein sequence ID" value="GAH59661.1"/>
    <property type="molecule type" value="Genomic_DNA"/>
</dbReference>
<reference evidence="3" key="1">
    <citation type="journal article" date="2014" name="Front. Microbiol.">
        <title>High frequency of phylogenetically diverse reductive dehalogenase-homologous genes in deep subseafloor sedimentary metagenomes.</title>
        <authorList>
            <person name="Kawai M."/>
            <person name="Futagami T."/>
            <person name="Toyoda A."/>
            <person name="Takaki Y."/>
            <person name="Nishi S."/>
            <person name="Hori S."/>
            <person name="Arai W."/>
            <person name="Tsubouchi T."/>
            <person name="Morono Y."/>
            <person name="Uchiyama I."/>
            <person name="Ito T."/>
            <person name="Fujiyama A."/>
            <person name="Inagaki F."/>
            <person name="Takami H."/>
        </authorList>
    </citation>
    <scope>NUCLEOTIDE SEQUENCE</scope>
    <source>
        <strain evidence="3">Expedition CK06-06</strain>
    </source>
</reference>
<protein>
    <recommendedName>
        <fullName evidence="2">Type I restriction enzyme HindI endonuclease subunit-like C-terminal domain-containing protein</fullName>
    </recommendedName>
</protein>
<keyword evidence="1" id="KW-0680">Restriction system</keyword>
<dbReference type="PANTHER" id="PTHR30195:SF15">
    <property type="entry name" value="TYPE I RESTRICTION ENZYME HINDI ENDONUCLEASE SUBUNIT"/>
    <property type="match status" value="1"/>
</dbReference>
<dbReference type="GO" id="GO:0009307">
    <property type="term" value="P:DNA restriction-modification system"/>
    <property type="evidence" value="ECO:0007669"/>
    <property type="project" value="UniProtKB-KW"/>
</dbReference>
<feature type="domain" description="Type I restriction enzyme HindI endonuclease subunit-like C-terminal" evidence="2">
    <location>
        <begin position="6"/>
        <end position="114"/>
    </location>
</feature>
<gene>
    <name evidence="3" type="ORF">S03H2_36925</name>
</gene>
<proteinExistence type="predicted"/>
<feature type="domain" description="Type I restriction enzyme HindI endonuclease subunit-like C-terminal" evidence="2">
    <location>
        <begin position="130"/>
        <end position="207"/>
    </location>
</feature>
<sequence length="213" mass="24637">KLLEPVSIFSKKFDEVVAALTSPEAKASEIEHAIRHEIHVRLEENPVFYESLKARLEKIIEERKQERISAAEELRYLNTLVEEMRNIGKTAQDLGFSETEYALYKILAADSSSSGESERFKGYVIKEPSAHYGVLPADASILTREKELQKDLTHTILETLEKLAVIDWTQKNDVQREMRRQTKYILRTKGYESDEIERLTIKIMDLARVRLAK</sequence>